<organism evidence="2 3">
    <name type="scientific">Formimonas warabiya</name>
    <dbReference type="NCBI Taxonomy" id="1761012"/>
    <lineage>
        <taxon>Bacteria</taxon>
        <taxon>Bacillati</taxon>
        <taxon>Bacillota</taxon>
        <taxon>Clostridia</taxon>
        <taxon>Eubacteriales</taxon>
        <taxon>Peptococcaceae</taxon>
        <taxon>Candidatus Formimonas</taxon>
    </lineage>
</organism>
<evidence type="ECO:0000313" key="3">
    <source>
        <dbReference type="Proteomes" id="UP000323521"/>
    </source>
</evidence>
<dbReference type="AlphaFoldDB" id="A0A3G1KNJ2"/>
<gene>
    <name evidence="2" type="ORF">DCMF_03790</name>
</gene>
<keyword evidence="1" id="KW-0472">Membrane</keyword>
<reference evidence="2 3" key="1">
    <citation type="submission" date="2016-10" db="EMBL/GenBank/DDBJ databases">
        <title>Complete Genome Sequence of Peptococcaceae strain DCMF.</title>
        <authorList>
            <person name="Edwards R.J."/>
            <person name="Holland S.I."/>
            <person name="Deshpande N.P."/>
            <person name="Wong Y.K."/>
            <person name="Ertan H."/>
            <person name="Manefield M."/>
            <person name="Russell T.L."/>
            <person name="Lee M.J."/>
        </authorList>
    </citation>
    <scope>NUCLEOTIDE SEQUENCE [LARGE SCALE GENOMIC DNA]</scope>
    <source>
        <strain evidence="2 3">DCMF</strain>
    </source>
</reference>
<feature type="transmembrane region" description="Helical" evidence="1">
    <location>
        <begin position="21"/>
        <end position="44"/>
    </location>
</feature>
<dbReference type="KEGG" id="fwa:DCMF_03790"/>
<dbReference type="OrthoDB" id="2381602at2"/>
<keyword evidence="1" id="KW-1133">Transmembrane helix</keyword>
<keyword evidence="1" id="KW-0812">Transmembrane</keyword>
<dbReference type="Proteomes" id="UP000323521">
    <property type="component" value="Chromosome"/>
</dbReference>
<dbReference type="RefSeq" id="WP_148133201.1">
    <property type="nucleotide sequence ID" value="NZ_CP017634.1"/>
</dbReference>
<dbReference type="EMBL" id="CP017634">
    <property type="protein sequence ID" value="ATW24028.1"/>
    <property type="molecule type" value="Genomic_DNA"/>
</dbReference>
<protein>
    <recommendedName>
        <fullName evidence="4">Stage III sporulation protein AG</fullName>
    </recommendedName>
</protein>
<evidence type="ECO:0008006" key="4">
    <source>
        <dbReference type="Google" id="ProtNLM"/>
    </source>
</evidence>
<proteinExistence type="predicted"/>
<sequence>MVNKENKNKVPTIFKITKDQWPFVFKLLTIAFVGIVILNFANFFSGPKAADSQASLLPKNQDTGNDQLVYVPDSNTLESQLENILSEIDGVGDVSVSLVFAEGPTKEYAVNVNTTAREIQEKDQSGGIRTTNEKTENGQMVMGEGNAQPVLVKESMPKIQGILIVAQGAENPLVKEELFQAAKTLLQIPAHRITICSKKGG</sequence>
<evidence type="ECO:0000256" key="1">
    <source>
        <dbReference type="SAM" id="Phobius"/>
    </source>
</evidence>
<name>A0A3G1KNJ2_FORW1</name>
<accession>A0A3G1KNJ2</accession>
<evidence type="ECO:0000313" key="2">
    <source>
        <dbReference type="EMBL" id="ATW24028.1"/>
    </source>
</evidence>
<keyword evidence="3" id="KW-1185">Reference proteome</keyword>